<evidence type="ECO:0000313" key="2">
    <source>
        <dbReference type="Proteomes" id="UP000600171"/>
    </source>
</evidence>
<evidence type="ECO:0008006" key="3">
    <source>
        <dbReference type="Google" id="ProtNLM"/>
    </source>
</evidence>
<dbReference type="EMBL" id="BMDC01000003">
    <property type="protein sequence ID" value="GGH64161.1"/>
    <property type="molecule type" value="Genomic_DNA"/>
</dbReference>
<comment type="caution">
    <text evidence="1">The sequence shown here is derived from an EMBL/GenBank/DDBJ whole genome shotgun (WGS) entry which is preliminary data.</text>
</comment>
<organism evidence="1 2">
    <name type="scientific">Rothia aerolata</name>
    <dbReference type="NCBI Taxonomy" id="1812262"/>
    <lineage>
        <taxon>Bacteria</taxon>
        <taxon>Bacillati</taxon>
        <taxon>Actinomycetota</taxon>
        <taxon>Actinomycetes</taxon>
        <taxon>Micrococcales</taxon>
        <taxon>Micrococcaceae</taxon>
        <taxon>Rothia</taxon>
    </lineage>
</organism>
<gene>
    <name evidence="1" type="ORF">GCM10007359_16180</name>
</gene>
<dbReference type="AlphaFoldDB" id="A0A917ITP8"/>
<protein>
    <recommendedName>
        <fullName evidence="3">Recombinase RecJ</fullName>
    </recommendedName>
</protein>
<accession>A0A917ITP8</accession>
<sequence length="203" mass="21527">MYLLTLIRRNAQATLTPEALLGRLEAVEPSIGFTQTYPDELQGAFDTAESAARAMLLAAQNNAFWVGIGIGELKAPRFASALGAVATTDCTGDSLDFTRLAVEQAQTGSPARGVVILSADRTFSEQATGLARLLYRVAANRTTAENRVIDLAVPGVRGQQKAIAAALGISAQAVSKTLVRALYQEQEAALPALVELMIRLDQP</sequence>
<proteinExistence type="predicted"/>
<evidence type="ECO:0000313" key="1">
    <source>
        <dbReference type="EMBL" id="GGH64161.1"/>
    </source>
</evidence>
<dbReference type="RefSeq" id="WP_188359877.1">
    <property type="nucleotide sequence ID" value="NZ_BMDC01000003.1"/>
</dbReference>
<dbReference type="Proteomes" id="UP000600171">
    <property type="component" value="Unassembled WGS sequence"/>
</dbReference>
<keyword evidence="2" id="KW-1185">Reference proteome</keyword>
<reference evidence="1 2" key="1">
    <citation type="journal article" date="2014" name="Int. J. Syst. Evol. Microbiol.">
        <title>Complete genome sequence of Corynebacterium casei LMG S-19264T (=DSM 44701T), isolated from a smear-ripened cheese.</title>
        <authorList>
            <consortium name="US DOE Joint Genome Institute (JGI-PGF)"/>
            <person name="Walter F."/>
            <person name="Albersmeier A."/>
            <person name="Kalinowski J."/>
            <person name="Ruckert C."/>
        </authorList>
    </citation>
    <scope>NUCLEOTIDE SEQUENCE [LARGE SCALE GENOMIC DNA]</scope>
    <source>
        <strain evidence="1 2">CCM 8669</strain>
    </source>
</reference>
<name>A0A917ITP8_9MICC</name>